<evidence type="ECO:0000256" key="1">
    <source>
        <dbReference type="SAM" id="MobiDB-lite"/>
    </source>
</evidence>
<sequence length="296" mass="31778">MYLADSFNAAGTAVRKSRFAAPLPPVLSSHGGTVCSAQSVLRILRTARNTPFLLVAQSAKSIQSLPSRYTANPPLPIHPRTPHLSANPLAPPSAPAPQRLSTRVLSRTARPTRTDPSVHARIHTRSRTRSLFSPYVCTPNSHRLSPFPALSGARLSVPRRRLVRVYVVSGSARPLGPLYADQGPRNGMAQAKTPSGSPVVACQRGGGAQGHRYIRVGGCGWWRDGRPAPPGSVPGQLELTTGWDAAHSHARSSPWAQGQARWTPHVRAGAIARDESVDSRHEVALRTSAAKGKFKR</sequence>
<name>A0A6A6NSP1_9PEZI</name>
<protein>
    <submittedName>
        <fullName evidence="2">Uncharacterized protein</fullName>
    </submittedName>
</protein>
<feature type="region of interest" description="Disordered" evidence="1">
    <location>
        <begin position="70"/>
        <end position="120"/>
    </location>
</feature>
<keyword evidence="3" id="KW-1185">Reference proteome</keyword>
<evidence type="ECO:0000313" key="3">
    <source>
        <dbReference type="Proteomes" id="UP000799766"/>
    </source>
</evidence>
<dbReference type="AlphaFoldDB" id="A0A6A6NSP1"/>
<feature type="compositionally biased region" description="Polar residues" evidence="1">
    <location>
        <begin position="99"/>
        <end position="111"/>
    </location>
</feature>
<evidence type="ECO:0000313" key="2">
    <source>
        <dbReference type="EMBL" id="KAF2454283.1"/>
    </source>
</evidence>
<dbReference type="Proteomes" id="UP000799766">
    <property type="component" value="Unassembled WGS sequence"/>
</dbReference>
<dbReference type="EMBL" id="MU001692">
    <property type="protein sequence ID" value="KAF2454283.1"/>
    <property type="molecule type" value="Genomic_DNA"/>
</dbReference>
<proteinExistence type="predicted"/>
<organism evidence="2 3">
    <name type="scientific">Lineolata rhizophorae</name>
    <dbReference type="NCBI Taxonomy" id="578093"/>
    <lineage>
        <taxon>Eukaryota</taxon>
        <taxon>Fungi</taxon>
        <taxon>Dikarya</taxon>
        <taxon>Ascomycota</taxon>
        <taxon>Pezizomycotina</taxon>
        <taxon>Dothideomycetes</taxon>
        <taxon>Dothideomycetes incertae sedis</taxon>
        <taxon>Lineolatales</taxon>
        <taxon>Lineolataceae</taxon>
        <taxon>Lineolata</taxon>
    </lineage>
</organism>
<accession>A0A6A6NSP1</accession>
<gene>
    <name evidence="2" type="ORF">BDY21DRAFT_400248</name>
</gene>
<reference evidence="2" key="1">
    <citation type="journal article" date="2020" name="Stud. Mycol.">
        <title>101 Dothideomycetes genomes: a test case for predicting lifestyles and emergence of pathogens.</title>
        <authorList>
            <person name="Haridas S."/>
            <person name="Albert R."/>
            <person name="Binder M."/>
            <person name="Bloem J."/>
            <person name="Labutti K."/>
            <person name="Salamov A."/>
            <person name="Andreopoulos B."/>
            <person name="Baker S."/>
            <person name="Barry K."/>
            <person name="Bills G."/>
            <person name="Bluhm B."/>
            <person name="Cannon C."/>
            <person name="Castanera R."/>
            <person name="Culley D."/>
            <person name="Daum C."/>
            <person name="Ezra D."/>
            <person name="Gonzalez J."/>
            <person name="Henrissat B."/>
            <person name="Kuo A."/>
            <person name="Liang C."/>
            <person name="Lipzen A."/>
            <person name="Lutzoni F."/>
            <person name="Magnuson J."/>
            <person name="Mondo S."/>
            <person name="Nolan M."/>
            <person name="Ohm R."/>
            <person name="Pangilinan J."/>
            <person name="Park H.-J."/>
            <person name="Ramirez L."/>
            <person name="Alfaro M."/>
            <person name="Sun H."/>
            <person name="Tritt A."/>
            <person name="Yoshinaga Y."/>
            <person name="Zwiers L.-H."/>
            <person name="Turgeon B."/>
            <person name="Goodwin S."/>
            <person name="Spatafora J."/>
            <person name="Crous P."/>
            <person name="Grigoriev I."/>
        </authorList>
    </citation>
    <scope>NUCLEOTIDE SEQUENCE</scope>
    <source>
        <strain evidence="2">ATCC 16933</strain>
    </source>
</reference>